<dbReference type="OrthoDB" id="10652063at2759"/>
<feature type="signal peptide" evidence="2">
    <location>
        <begin position="1"/>
        <end position="22"/>
    </location>
</feature>
<accession>A0A7J6MBH1</accession>
<feature type="region of interest" description="Disordered" evidence="1">
    <location>
        <begin position="124"/>
        <end position="152"/>
    </location>
</feature>
<dbReference type="AlphaFoldDB" id="A0A7J6MBH1"/>
<name>A0A7J6MBH1_PERCH</name>
<evidence type="ECO:0000256" key="2">
    <source>
        <dbReference type="SAM" id="SignalP"/>
    </source>
</evidence>
<sequence>MIYFRYIFVAIAAVFLSGMKRGCDKKRRGRAPPPTTTTTTTTTTTESTTPEPTTTTPEPTTVLAATTAESSVVPEVAEVEKASAELNNTLSSGGEEELDDALSNKTGSDDNSFDAAVAAHNSAAHRVSVEPTGPVNIDDESSKGSETACEARFGGDTDESAKVYMARRKSRSGKWMVRIQANCGTNSSKTMDSSSDLGEKMTDEMTCEEMFALIGITSESTLEDFEAVCAGRGHSGQRGNSTAAAVRGGPLVLTGIKRNVVINQEEQWARAGPSKKRFLLHA</sequence>
<dbReference type="EMBL" id="JAAPAO010000182">
    <property type="protein sequence ID" value="KAF4668874.1"/>
    <property type="molecule type" value="Genomic_DNA"/>
</dbReference>
<comment type="caution">
    <text evidence="3">The sequence shown here is derived from an EMBL/GenBank/DDBJ whole genome shotgun (WGS) entry which is preliminary data.</text>
</comment>
<reference evidence="3 4" key="1">
    <citation type="submission" date="2020-04" db="EMBL/GenBank/DDBJ databases">
        <title>Perkinsus chesapeaki whole genome sequence.</title>
        <authorList>
            <person name="Bogema D.R."/>
        </authorList>
    </citation>
    <scope>NUCLEOTIDE SEQUENCE [LARGE SCALE GENOMIC DNA]</scope>
    <source>
        <strain evidence="3">ATCC PRA-425</strain>
    </source>
</reference>
<feature type="compositionally biased region" description="Low complexity" evidence="1">
    <location>
        <begin position="36"/>
        <end position="59"/>
    </location>
</feature>
<dbReference type="Proteomes" id="UP000591131">
    <property type="component" value="Unassembled WGS sequence"/>
</dbReference>
<organism evidence="3 4">
    <name type="scientific">Perkinsus chesapeaki</name>
    <name type="common">Clam parasite</name>
    <name type="synonym">Perkinsus andrewsi</name>
    <dbReference type="NCBI Taxonomy" id="330153"/>
    <lineage>
        <taxon>Eukaryota</taxon>
        <taxon>Sar</taxon>
        <taxon>Alveolata</taxon>
        <taxon>Perkinsozoa</taxon>
        <taxon>Perkinsea</taxon>
        <taxon>Perkinsida</taxon>
        <taxon>Perkinsidae</taxon>
        <taxon>Perkinsus</taxon>
    </lineage>
</organism>
<protein>
    <submittedName>
        <fullName evidence="3">Uncharacterized protein</fullName>
    </submittedName>
</protein>
<feature type="chain" id="PRO_5029838082" evidence="2">
    <location>
        <begin position="23"/>
        <end position="282"/>
    </location>
</feature>
<keyword evidence="2" id="KW-0732">Signal</keyword>
<proteinExistence type="predicted"/>
<evidence type="ECO:0000256" key="1">
    <source>
        <dbReference type="SAM" id="MobiDB-lite"/>
    </source>
</evidence>
<feature type="region of interest" description="Disordered" evidence="1">
    <location>
        <begin position="23"/>
        <end position="59"/>
    </location>
</feature>
<evidence type="ECO:0000313" key="3">
    <source>
        <dbReference type="EMBL" id="KAF4668874.1"/>
    </source>
</evidence>
<keyword evidence="4" id="KW-1185">Reference proteome</keyword>
<evidence type="ECO:0000313" key="4">
    <source>
        <dbReference type="Proteomes" id="UP000591131"/>
    </source>
</evidence>
<gene>
    <name evidence="3" type="ORF">FOL47_002831</name>
</gene>
<feature type="region of interest" description="Disordered" evidence="1">
    <location>
        <begin position="87"/>
        <end position="109"/>
    </location>
</feature>